<accession>E6YKF4</accession>
<organism evidence="1">
    <name type="scientific">Bartonella rochalimae ATCC BAA-1498</name>
    <dbReference type="NCBI Taxonomy" id="685782"/>
    <lineage>
        <taxon>Bacteria</taxon>
        <taxon>Pseudomonadati</taxon>
        <taxon>Pseudomonadota</taxon>
        <taxon>Alphaproteobacteria</taxon>
        <taxon>Hyphomicrobiales</taxon>
        <taxon>Bartonellaceae</taxon>
        <taxon>Bartonella</taxon>
    </lineage>
</organism>
<dbReference type="InterPro" id="IPR027417">
    <property type="entry name" value="P-loop_NTPase"/>
</dbReference>
<dbReference type="AlphaFoldDB" id="E6YKF4"/>
<gene>
    <name evidence="1" type="ORF">BARRO_10275</name>
</gene>
<sequence length="55" mass="6369">MKELRKKNYLVLMATQSLSDTARSGILDVLLEQYPTKILLPNEEAETKVLMVFRE</sequence>
<name>E6YKF4_9HYPH</name>
<dbReference type="EMBL" id="FN645455">
    <property type="protein sequence ID" value="CBI77342.1"/>
    <property type="molecule type" value="Genomic_DNA"/>
</dbReference>
<protein>
    <submittedName>
        <fullName evidence="1">Putative conjugal transfer protein trbE part 2</fullName>
    </submittedName>
</protein>
<proteinExistence type="predicted"/>
<dbReference type="Gene3D" id="3.40.50.300">
    <property type="entry name" value="P-loop containing nucleotide triphosphate hydrolases"/>
    <property type="match status" value="1"/>
</dbReference>
<evidence type="ECO:0000313" key="1">
    <source>
        <dbReference type="EMBL" id="CBI77342.1"/>
    </source>
</evidence>
<reference evidence="1" key="1">
    <citation type="journal article" date="2011" name="PLoS Genet.">
        <title>Parallel evolution of a type IV secretion system in radiating lineages of the host-restricted bacterial pathogen Bartonella.</title>
        <authorList>
            <person name="Engel P."/>
            <person name="Salzburger W."/>
            <person name="Liesch M."/>
            <person name="Chang C.C."/>
            <person name="Maruyama S."/>
            <person name="Lanz C."/>
            <person name="Calteau A."/>
            <person name="Lajus A."/>
            <person name="Medigue C."/>
            <person name="Schuster S.C."/>
            <person name="Dehio C."/>
        </authorList>
    </citation>
    <scope>NUCLEOTIDE SEQUENCE</scope>
    <source>
        <strain evidence="1">ATCC BAA-1498</strain>
    </source>
</reference>